<dbReference type="GO" id="GO:0005634">
    <property type="term" value="C:nucleus"/>
    <property type="evidence" value="ECO:0007669"/>
    <property type="project" value="UniProtKB-SubCell"/>
</dbReference>
<name>A0AAV7AG35_ENGPU</name>
<dbReference type="PANTHER" id="PTHR15180">
    <property type="entry name" value="GENERAL TRANSCRIPTION FACTOR 3C POLYPEPTIDE 1"/>
    <property type="match status" value="1"/>
</dbReference>
<dbReference type="Pfam" id="PF23704">
    <property type="entry name" value="WHD_GTF3C1_N"/>
    <property type="match status" value="1"/>
</dbReference>
<dbReference type="EMBL" id="WNYA01000008">
    <property type="protein sequence ID" value="KAG8558455.1"/>
    <property type="molecule type" value="Genomic_DNA"/>
</dbReference>
<dbReference type="InterPro" id="IPR007309">
    <property type="entry name" value="TFIIIC_Bblock-bd"/>
</dbReference>
<feature type="region of interest" description="Disordered" evidence="6">
    <location>
        <begin position="704"/>
        <end position="760"/>
    </location>
</feature>
<evidence type="ECO:0000256" key="2">
    <source>
        <dbReference type="ARBA" id="ARBA00022553"/>
    </source>
</evidence>
<dbReference type="InterPro" id="IPR044210">
    <property type="entry name" value="Tfc3-like"/>
</dbReference>
<comment type="subcellular location">
    <subcellularLocation>
        <location evidence="1">Nucleus</location>
    </subcellularLocation>
</comment>
<feature type="compositionally biased region" description="Polar residues" evidence="6">
    <location>
        <begin position="432"/>
        <end position="444"/>
    </location>
</feature>
<feature type="domain" description="General transcription factor 3C polypeptide 1 winged-helix" evidence="8">
    <location>
        <begin position="3"/>
        <end position="61"/>
    </location>
</feature>
<proteinExistence type="predicted"/>
<dbReference type="Pfam" id="PF04182">
    <property type="entry name" value="B-block_TFIIIC"/>
    <property type="match status" value="1"/>
</dbReference>
<evidence type="ECO:0000256" key="1">
    <source>
        <dbReference type="ARBA" id="ARBA00004123"/>
    </source>
</evidence>
<evidence type="ECO:0000259" key="8">
    <source>
        <dbReference type="Pfam" id="PF23704"/>
    </source>
</evidence>
<evidence type="ECO:0008006" key="12">
    <source>
        <dbReference type="Google" id="ProtNLM"/>
    </source>
</evidence>
<protein>
    <recommendedName>
        <fullName evidence="12">General transcription factor 3C polypeptide 1</fullName>
    </recommendedName>
</protein>
<dbReference type="Proteomes" id="UP000824782">
    <property type="component" value="Unassembled WGS sequence"/>
</dbReference>
<keyword evidence="2" id="KW-0597">Phosphoprotein</keyword>
<dbReference type="GO" id="GO:0042791">
    <property type="term" value="P:5S class rRNA transcription by RNA polymerase III"/>
    <property type="evidence" value="ECO:0007669"/>
    <property type="project" value="TreeGrafter"/>
</dbReference>
<feature type="domain" description="B-block binding subunit of TFIIIC" evidence="7">
    <location>
        <begin position="105"/>
        <end position="178"/>
    </location>
</feature>
<dbReference type="GO" id="GO:0006384">
    <property type="term" value="P:transcription initiation at RNA polymerase III promoter"/>
    <property type="evidence" value="ECO:0007669"/>
    <property type="project" value="InterPro"/>
</dbReference>
<dbReference type="InterPro" id="IPR056467">
    <property type="entry name" value="eWH_GTF3C1"/>
</dbReference>
<feature type="compositionally biased region" description="Polar residues" evidence="6">
    <location>
        <begin position="732"/>
        <end position="746"/>
    </location>
</feature>
<keyword evidence="4" id="KW-0804">Transcription</keyword>
<accession>A0AAV7AG35</accession>
<evidence type="ECO:0000259" key="7">
    <source>
        <dbReference type="Pfam" id="PF04182"/>
    </source>
</evidence>
<keyword evidence="3" id="KW-0238">DNA-binding</keyword>
<evidence type="ECO:0000313" key="11">
    <source>
        <dbReference type="Proteomes" id="UP000824782"/>
    </source>
</evidence>
<evidence type="ECO:0000313" key="10">
    <source>
        <dbReference type="EMBL" id="KAG8558455.1"/>
    </source>
</evidence>
<feature type="compositionally biased region" description="Basic and acidic residues" evidence="6">
    <location>
        <begin position="391"/>
        <end position="403"/>
    </location>
</feature>
<gene>
    <name evidence="10" type="ORF">GDO81_017001</name>
</gene>
<feature type="compositionally biased region" description="Polar residues" evidence="6">
    <location>
        <begin position="381"/>
        <end position="390"/>
    </location>
</feature>
<organism evidence="10 11">
    <name type="scientific">Engystomops pustulosus</name>
    <name type="common">Tungara frog</name>
    <name type="synonym">Physalaemus pustulosus</name>
    <dbReference type="NCBI Taxonomy" id="76066"/>
    <lineage>
        <taxon>Eukaryota</taxon>
        <taxon>Metazoa</taxon>
        <taxon>Chordata</taxon>
        <taxon>Craniata</taxon>
        <taxon>Vertebrata</taxon>
        <taxon>Euteleostomi</taxon>
        <taxon>Amphibia</taxon>
        <taxon>Batrachia</taxon>
        <taxon>Anura</taxon>
        <taxon>Neobatrachia</taxon>
        <taxon>Hyloidea</taxon>
        <taxon>Leptodactylidae</taxon>
        <taxon>Leiuperinae</taxon>
        <taxon>Engystomops</taxon>
    </lineage>
</organism>
<keyword evidence="5" id="KW-0539">Nucleus</keyword>
<dbReference type="Pfam" id="PF24101">
    <property type="entry name" value="WHD_GTF3C1"/>
    <property type="match status" value="1"/>
</dbReference>
<evidence type="ECO:0000256" key="4">
    <source>
        <dbReference type="ARBA" id="ARBA00023163"/>
    </source>
</evidence>
<evidence type="ECO:0000259" key="9">
    <source>
        <dbReference type="Pfam" id="PF24101"/>
    </source>
</evidence>
<dbReference type="GO" id="GO:0000127">
    <property type="term" value="C:transcription factor TFIIIC complex"/>
    <property type="evidence" value="ECO:0007669"/>
    <property type="project" value="InterPro"/>
</dbReference>
<feature type="compositionally biased region" description="Basic and acidic residues" evidence="6">
    <location>
        <begin position="1127"/>
        <end position="1143"/>
    </location>
</feature>
<dbReference type="GO" id="GO:0003677">
    <property type="term" value="F:DNA binding"/>
    <property type="evidence" value="ECO:0007669"/>
    <property type="project" value="UniProtKB-KW"/>
</dbReference>
<evidence type="ECO:0000256" key="6">
    <source>
        <dbReference type="SAM" id="MobiDB-lite"/>
    </source>
</evidence>
<dbReference type="InterPro" id="IPR035625">
    <property type="entry name" value="Tfc3-like_eWH"/>
</dbReference>
<feature type="compositionally biased region" description="Low complexity" evidence="6">
    <location>
        <begin position="704"/>
        <end position="718"/>
    </location>
</feature>
<comment type="caution">
    <text evidence="10">The sequence shown here is derived from an EMBL/GenBank/DDBJ whole genome shotgun (WGS) entry which is preliminary data.</text>
</comment>
<feature type="region of interest" description="Disordered" evidence="6">
    <location>
        <begin position="375"/>
        <end position="445"/>
    </location>
</feature>
<dbReference type="InterPro" id="IPR056428">
    <property type="entry name" value="WH_GTF3C1"/>
</dbReference>
<dbReference type="PANTHER" id="PTHR15180:SF1">
    <property type="entry name" value="GENERAL TRANSCRIPTION FACTOR 3C POLYPEPTIDE 1"/>
    <property type="match status" value="1"/>
</dbReference>
<sequence>MEVLEAVLDEVALEGLDGITVPALWLRLQTRLPPFPLTLDPATKQLIWQSLVRHPELQFYELPAERRPLVIGNRWGEKLVIVGSQVLRYRALIGWEVDPSLELPDYSYCLLEKIGRSRWQGEIQKDMQGIFKVDAGKVHYIRRVLDKNGLITMQTYLIKLPSGAQQHSLLLLLKRFHVDRRNKYDLLSERTSQLLSECPNKMDTLVNLREELGVHERLFKRLYHYMANAGIVKIVPVPLLEIEPLAEHSKTKRGTDIMVRCMKLIKEYKKKEEEDEDNIKTILPIDIIYEKDMLTQTYELIENRGTKGISQREIKMAMNVGKLEARMLCRLLERCMLIKGFMEDEGRQRTTKFISHVFVDESELRKQFQEEKAKSEKLSMLNLTSAQSTGNDKKASPQKKPSEDPPTSEDDQEESIRSKRPRVAEASFLSHVATTSTPLPTSRGITEYTMRFRQKPSSSLDMVPVSENDCSLDGFQLESNLSAFPVQSADEDDDEVSVIEEVLDNEGKKGKKSGKAGVLEKSRETYRLLKRRNIIVETVKNLRLVESLFTLQKMILDQEKQEGVSTKCCKKSIRRLVQRLSTEGLVRLYHTVVVQDGISKKVEFVVHPSINPNDPLVKSAIEQIRFRISNSTAGNRTVEPDLAGATKGEAKDNHTTASTGTARPMKDIPGLGRTLGYLPKMPRLKITHMFLWYIVYGHPLRKTQQQSTGTDSNTGTSNMPPDSHPTEDGNPASGSTAGVGTNLHPSSKTEEVLQYVSEGGTEQSTETVYVDEASWVRYVPPSTIHSEYGPGWVLVSDILLCLPLSIFIQIIQVSYKVDNLEDYLDDPIKKHTLIRYLPRSMRQQLLYKRRYVFSVFQGLQKLNCMGLLQFGSTEKFQEKDQVFVYVRKNATILDTTTCDPHYNIARASHCFEKRLYTLGSFQHVENFWFDLQFVCLNTPLGVVRFPRGKKTSSQDENMLGQDVEAEQEDRPNLEQKCSILESIPYVFIFLVTSVHIVRGSREVVDDGTIPGDGLGAGGLDSSFFSHLKRNWIWISYIIDNRKNTSTKEGLTVRLQTFLNKHNLPLGSRGDNKKYFGDISMADTGEDIQMVKETTATRNKRVQGGRGQKRKRQKKESEKKPKAKKLRKETNEDKNKRNRYHDEADQSALQRMTRLRVAWTSQEDGLLMLCRIASNILNRKVKRPFVPWQVVRDIMHASMEESLDKTSHSIGRRARYIIKNPQTYLNYKVCLAEVYQDKGLCDEFMNRKENYDDPKVCAAEFKEFVERLKLKFSSALGNPMYEIPDTVDELFHRFRVLAVGDEYNQEKSLEVLNSVDDIQVLVLQNLILSTLALSDMQMKTCRSLQTFRMYRQYRDDVLGKAFLEFQRKRLVNRRRGNHLLGPKKNRALPFVPMSYQLSQGYYRLFTWRFPSTICTESFQFLEQLRSCGSADQADSFSFGDQNNDFPGDMLVFSMDGPGGHCVTILSLLLLGFISVNVKIPDQIVVVDSTMVENEVMKSLAKDGLDDEDFDDEDDDHLGTKRKIEVKARQASHTNYLLMRGYCAPGIVSSRNLNPNDSVVVNSCQIQLKLRNTRLAGRFACTGSFSDFMTALPSLPPLFTDIVNTKDQNFSTFIDQCIKSHEYTPKDVDCVREIFTAIEAASYFGIKVFDLGENFLKYEDVENGRTKSLQLYIQDLLTYRQVLQVGGACIRLVATIHADPWVLHLYTLKEQDKVLLGKDVDVSEAAQQPPEDRADGDTSTNEPPSKKALVETVDSESANDAEKTTLPTGPRVSDSDLLTPKVETADSMGMYER</sequence>
<reference evidence="10" key="1">
    <citation type="thesis" date="2020" institute="ProQuest LLC" country="789 East Eisenhower Parkway, Ann Arbor, MI, USA">
        <title>Comparative Genomics and Chromosome Evolution.</title>
        <authorList>
            <person name="Mudd A.B."/>
        </authorList>
    </citation>
    <scope>NUCLEOTIDE SEQUENCE</scope>
    <source>
        <strain evidence="10">237g6f4</strain>
        <tissue evidence="10">Blood</tissue>
    </source>
</reference>
<feature type="compositionally biased region" description="Basic residues" evidence="6">
    <location>
        <begin position="1097"/>
        <end position="1113"/>
    </location>
</feature>
<evidence type="ECO:0000256" key="3">
    <source>
        <dbReference type="ARBA" id="ARBA00023125"/>
    </source>
</evidence>
<feature type="domain" description="GTF3C1 extended winged-helix" evidence="9">
    <location>
        <begin position="524"/>
        <end position="631"/>
    </location>
</feature>
<evidence type="ECO:0000256" key="5">
    <source>
        <dbReference type="ARBA" id="ARBA00023242"/>
    </source>
</evidence>
<feature type="region of interest" description="Disordered" evidence="6">
    <location>
        <begin position="1722"/>
        <end position="1791"/>
    </location>
</feature>
<feature type="region of interest" description="Disordered" evidence="6">
    <location>
        <begin position="635"/>
        <end position="667"/>
    </location>
</feature>
<feature type="region of interest" description="Disordered" evidence="6">
    <location>
        <begin position="1092"/>
        <end position="1146"/>
    </location>
</feature>
<keyword evidence="11" id="KW-1185">Reference proteome</keyword>
<dbReference type="CDD" id="cd16169">
    <property type="entry name" value="Tau138_eWH"/>
    <property type="match status" value="1"/>
</dbReference>